<evidence type="ECO:0000313" key="3">
    <source>
        <dbReference type="EMBL" id="MCX7568574.1"/>
    </source>
</evidence>
<dbReference type="PANTHER" id="PTHR40061">
    <property type="entry name" value="SPORULATION PROTEIN YLMC-RELATED"/>
    <property type="match status" value="1"/>
</dbReference>
<evidence type="ECO:0000256" key="1">
    <source>
        <dbReference type="SAM" id="MobiDB-lite"/>
    </source>
</evidence>
<dbReference type="RefSeq" id="WP_267149817.1">
    <property type="nucleotide sequence ID" value="NZ_JAPMLT010000001.1"/>
</dbReference>
<gene>
    <name evidence="3" type="ORF">OS242_01150</name>
</gene>
<dbReference type="EMBL" id="JAPMLT010000001">
    <property type="protein sequence ID" value="MCX7568574.1"/>
    <property type="molecule type" value="Genomic_DNA"/>
</dbReference>
<comment type="caution">
    <text evidence="3">The sequence shown here is derived from an EMBL/GenBank/DDBJ whole genome shotgun (WGS) entry which is preliminary data.</text>
</comment>
<evidence type="ECO:0000313" key="4">
    <source>
        <dbReference type="Proteomes" id="UP001208017"/>
    </source>
</evidence>
<name>A0ABT3WV74_9BACL</name>
<dbReference type="Proteomes" id="UP001208017">
    <property type="component" value="Unassembled WGS sequence"/>
</dbReference>
<dbReference type="InterPro" id="IPR011033">
    <property type="entry name" value="PRC_barrel-like_sf"/>
</dbReference>
<feature type="domain" description="PRC-barrel" evidence="2">
    <location>
        <begin position="1"/>
        <end position="75"/>
    </location>
</feature>
<organism evidence="3 4">
    <name type="scientific">Tumebacillus lacus</name>
    <dbReference type="NCBI Taxonomy" id="2995335"/>
    <lineage>
        <taxon>Bacteria</taxon>
        <taxon>Bacillati</taxon>
        <taxon>Bacillota</taxon>
        <taxon>Bacilli</taxon>
        <taxon>Bacillales</taxon>
        <taxon>Alicyclobacillaceae</taxon>
        <taxon>Tumebacillus</taxon>
    </lineage>
</organism>
<feature type="compositionally biased region" description="Polar residues" evidence="1">
    <location>
        <begin position="82"/>
        <end position="93"/>
    </location>
</feature>
<proteinExistence type="predicted"/>
<dbReference type="SUPFAM" id="SSF50346">
    <property type="entry name" value="PRC-barrel domain"/>
    <property type="match status" value="1"/>
</dbReference>
<dbReference type="PANTHER" id="PTHR40061:SF1">
    <property type="entry name" value="SPORULATION PROTEIN YLMC-RELATED"/>
    <property type="match status" value="1"/>
</dbReference>
<dbReference type="Gene3D" id="2.30.30.240">
    <property type="entry name" value="PRC-barrel domain"/>
    <property type="match status" value="1"/>
</dbReference>
<dbReference type="InterPro" id="IPR027275">
    <property type="entry name" value="PRC-brl_dom"/>
</dbReference>
<reference evidence="3 4" key="1">
    <citation type="submission" date="2022-11" db="EMBL/GenBank/DDBJ databases">
        <title>Study of microbial diversity in lake waters.</title>
        <authorList>
            <person name="Zhang J."/>
        </authorList>
    </citation>
    <scope>NUCLEOTIDE SEQUENCE [LARGE SCALE GENOMIC DNA]</scope>
    <source>
        <strain evidence="3 4">DT12</strain>
    </source>
</reference>
<feature type="region of interest" description="Disordered" evidence="1">
    <location>
        <begin position="74"/>
        <end position="93"/>
    </location>
</feature>
<dbReference type="NCBIfam" id="TIGR02888">
    <property type="entry name" value="spore_YlmC_YmxH"/>
    <property type="match status" value="1"/>
</dbReference>
<evidence type="ECO:0000259" key="2">
    <source>
        <dbReference type="Pfam" id="PF05239"/>
    </source>
</evidence>
<accession>A0ABT3WV74</accession>
<protein>
    <submittedName>
        <fullName evidence="3">YlmC/YmxH family sporulation protein</fullName>
    </submittedName>
</protein>
<keyword evidence="4" id="KW-1185">Reference proteome</keyword>
<dbReference type="InterPro" id="IPR014238">
    <property type="entry name" value="Spore_YlmC/YmxH"/>
</dbReference>
<sequence>MRLSELAGKEMIDVQTGTRRGVLGGADLWIDEETGKIESILLAAGGLPFGKKREDTVIPWNAIRKVGPDMILLDSEGDTHPFEQTSSSTGTSN</sequence>
<dbReference type="Pfam" id="PF05239">
    <property type="entry name" value="PRC"/>
    <property type="match status" value="1"/>
</dbReference>